<evidence type="ECO:0000259" key="1">
    <source>
        <dbReference type="Pfam" id="PF21320"/>
    </source>
</evidence>
<feature type="non-terminal residue" evidence="2">
    <location>
        <position position="103"/>
    </location>
</feature>
<feature type="domain" description="S-adenosylmethionine-dependent methyltransferase Rv2258c-like winged HTH" evidence="1">
    <location>
        <begin position="30"/>
        <end position="97"/>
    </location>
</feature>
<dbReference type="InterPro" id="IPR036390">
    <property type="entry name" value="WH_DNA-bd_sf"/>
</dbReference>
<reference evidence="2" key="1">
    <citation type="submission" date="2018-05" db="EMBL/GenBank/DDBJ databases">
        <authorList>
            <person name="Lanie J.A."/>
            <person name="Ng W.-L."/>
            <person name="Kazmierczak K.M."/>
            <person name="Andrzejewski T.M."/>
            <person name="Davidsen T.M."/>
            <person name="Wayne K.J."/>
            <person name="Tettelin H."/>
            <person name="Glass J.I."/>
            <person name="Rusch D."/>
            <person name="Podicherti R."/>
            <person name="Tsui H.-C.T."/>
            <person name="Winkler M.E."/>
        </authorList>
    </citation>
    <scope>NUCLEOTIDE SEQUENCE</scope>
</reference>
<dbReference type="InterPro" id="IPR048711">
    <property type="entry name" value="WHD_Rv2258c"/>
</dbReference>
<protein>
    <recommendedName>
        <fullName evidence="1">S-adenosylmethionine-dependent methyltransferase Rv2258c-like winged HTH domain-containing protein</fullName>
    </recommendedName>
</protein>
<dbReference type="Gene3D" id="1.10.10.10">
    <property type="entry name" value="Winged helix-like DNA-binding domain superfamily/Winged helix DNA-binding domain"/>
    <property type="match status" value="1"/>
</dbReference>
<dbReference type="SUPFAM" id="SSF46785">
    <property type="entry name" value="Winged helix' DNA-binding domain"/>
    <property type="match status" value="1"/>
</dbReference>
<accession>A0A382H484</accession>
<dbReference type="InterPro" id="IPR036388">
    <property type="entry name" value="WH-like_DNA-bd_sf"/>
</dbReference>
<dbReference type="AlphaFoldDB" id="A0A382H484"/>
<proteinExistence type="predicted"/>
<evidence type="ECO:0000313" key="2">
    <source>
        <dbReference type="EMBL" id="SVB81972.1"/>
    </source>
</evidence>
<gene>
    <name evidence="2" type="ORF">METZ01_LOCUS234826</name>
</gene>
<name>A0A382H484_9ZZZZ</name>
<dbReference type="PANTHER" id="PTHR45128:SF2">
    <property type="entry name" value="METHYLTRANSFERASE DOMAIN-CONTAINING PROTEIN"/>
    <property type="match status" value="1"/>
</dbReference>
<dbReference type="InterPro" id="IPR053173">
    <property type="entry name" value="SAM-binding_MTase"/>
</dbReference>
<sequence>MDIEAADFKKLRQLQWKIMENVAASALIPLMQIGDELGLFTALHKAGPTSSEKFSEAAGIDKRYGREWLLALSAAGYVTYKSENDRFLLSAEQAAVFVENDGP</sequence>
<dbReference type="PANTHER" id="PTHR45128">
    <property type="entry name" value="METHYLTRANSFERASE TYPE 11"/>
    <property type="match status" value="1"/>
</dbReference>
<dbReference type="EMBL" id="UINC01059028">
    <property type="protein sequence ID" value="SVB81972.1"/>
    <property type="molecule type" value="Genomic_DNA"/>
</dbReference>
<organism evidence="2">
    <name type="scientific">marine metagenome</name>
    <dbReference type="NCBI Taxonomy" id="408172"/>
    <lineage>
        <taxon>unclassified sequences</taxon>
        <taxon>metagenomes</taxon>
        <taxon>ecological metagenomes</taxon>
    </lineage>
</organism>
<dbReference type="Pfam" id="PF21320">
    <property type="entry name" value="WHD_Rv2258c"/>
    <property type="match status" value="1"/>
</dbReference>